<organism evidence="1 2">
    <name type="scientific">Meloidogyne enterolobii</name>
    <name type="common">Root-knot nematode worm</name>
    <name type="synonym">Meloidogyne mayaguensis</name>
    <dbReference type="NCBI Taxonomy" id="390850"/>
    <lineage>
        <taxon>Eukaryota</taxon>
        <taxon>Metazoa</taxon>
        <taxon>Ecdysozoa</taxon>
        <taxon>Nematoda</taxon>
        <taxon>Chromadorea</taxon>
        <taxon>Rhabditida</taxon>
        <taxon>Tylenchina</taxon>
        <taxon>Tylenchomorpha</taxon>
        <taxon>Tylenchoidea</taxon>
        <taxon>Meloidogynidae</taxon>
        <taxon>Meloidogyninae</taxon>
        <taxon>Meloidogyne</taxon>
    </lineage>
</organism>
<dbReference type="Proteomes" id="UP000580250">
    <property type="component" value="Unassembled WGS sequence"/>
</dbReference>
<dbReference type="EMBL" id="CAJEWN010000168">
    <property type="protein sequence ID" value="CAD2170395.1"/>
    <property type="molecule type" value="Genomic_DNA"/>
</dbReference>
<gene>
    <name evidence="1" type="ORF">MENT_LOCUS21802</name>
</gene>
<evidence type="ECO:0000313" key="1">
    <source>
        <dbReference type="EMBL" id="CAD2170395.1"/>
    </source>
</evidence>
<proteinExistence type="predicted"/>
<accession>A0A6V7V606</accession>
<name>A0A6V7V606_MELEN</name>
<sequence length="42" mass="4898">MILIPIDSARRAEWHEFSGLVICGRKLHTLLCGSNFWFNSDY</sequence>
<dbReference type="AlphaFoldDB" id="A0A6V7V606"/>
<evidence type="ECO:0000313" key="2">
    <source>
        <dbReference type="Proteomes" id="UP000580250"/>
    </source>
</evidence>
<reference evidence="1 2" key="1">
    <citation type="submission" date="2020-08" db="EMBL/GenBank/DDBJ databases">
        <authorList>
            <person name="Koutsovoulos G."/>
            <person name="Danchin GJ E."/>
        </authorList>
    </citation>
    <scope>NUCLEOTIDE SEQUENCE [LARGE SCALE GENOMIC DNA]</scope>
</reference>
<comment type="caution">
    <text evidence="1">The sequence shown here is derived from an EMBL/GenBank/DDBJ whole genome shotgun (WGS) entry which is preliminary data.</text>
</comment>
<protein>
    <submittedName>
        <fullName evidence="1">Uncharacterized protein</fullName>
    </submittedName>
</protein>